<accession>A0ABT9H9R3</accession>
<dbReference type="PANTHER" id="PTHR46229">
    <property type="entry name" value="BOLA TRANSCRIPTION REGULATOR"/>
    <property type="match status" value="1"/>
</dbReference>
<dbReference type="PIRSF" id="PIRSF003113">
    <property type="entry name" value="BolA"/>
    <property type="match status" value="1"/>
</dbReference>
<reference evidence="3 4" key="1">
    <citation type="submission" date="2023-08" db="EMBL/GenBank/DDBJ databases">
        <title>genomic of DY56.</title>
        <authorList>
            <person name="Wang Y."/>
        </authorList>
    </citation>
    <scope>NUCLEOTIDE SEQUENCE [LARGE SCALE GENOMIC DNA]</scope>
    <source>
        <strain evidence="3 4">DY56-A-20</strain>
    </source>
</reference>
<dbReference type="Gene3D" id="3.30.300.90">
    <property type="entry name" value="BolA-like"/>
    <property type="match status" value="1"/>
</dbReference>
<evidence type="ECO:0000256" key="2">
    <source>
        <dbReference type="RuleBase" id="RU003860"/>
    </source>
</evidence>
<comment type="similarity">
    <text evidence="1 2">Belongs to the BolA/IbaG family.</text>
</comment>
<dbReference type="Pfam" id="PF01722">
    <property type="entry name" value="BolA"/>
    <property type="match status" value="1"/>
</dbReference>
<name>A0ABT9H9R3_9SPHN</name>
<dbReference type="InterPro" id="IPR036065">
    <property type="entry name" value="BolA-like_sf"/>
</dbReference>
<proteinExistence type="inferred from homology"/>
<dbReference type="PANTHER" id="PTHR46229:SF2">
    <property type="entry name" value="BOLA-LIKE PROTEIN 1"/>
    <property type="match status" value="1"/>
</dbReference>
<evidence type="ECO:0000313" key="3">
    <source>
        <dbReference type="EMBL" id="MDP4540066.1"/>
    </source>
</evidence>
<comment type="caution">
    <text evidence="3">The sequence shown here is derived from an EMBL/GenBank/DDBJ whole genome shotgun (WGS) entry which is preliminary data.</text>
</comment>
<dbReference type="EMBL" id="JAVAIL010000003">
    <property type="protein sequence ID" value="MDP4540066.1"/>
    <property type="molecule type" value="Genomic_DNA"/>
</dbReference>
<organism evidence="3 4">
    <name type="scientific">Qipengyuania benthica</name>
    <dbReference type="NCBI Taxonomy" id="3067651"/>
    <lineage>
        <taxon>Bacteria</taxon>
        <taxon>Pseudomonadati</taxon>
        <taxon>Pseudomonadota</taxon>
        <taxon>Alphaproteobacteria</taxon>
        <taxon>Sphingomonadales</taxon>
        <taxon>Erythrobacteraceae</taxon>
        <taxon>Qipengyuania</taxon>
    </lineage>
</organism>
<evidence type="ECO:0000313" key="4">
    <source>
        <dbReference type="Proteomes" id="UP001235664"/>
    </source>
</evidence>
<keyword evidence="4" id="KW-1185">Reference proteome</keyword>
<dbReference type="InterPro" id="IPR050961">
    <property type="entry name" value="BolA/IbaG_stress_morph_reg"/>
</dbReference>
<dbReference type="InterPro" id="IPR002634">
    <property type="entry name" value="BolA"/>
</dbReference>
<dbReference type="RefSeq" id="WP_305930211.1">
    <property type="nucleotide sequence ID" value="NZ_JAVAIL010000003.1"/>
</dbReference>
<gene>
    <name evidence="3" type="ORF">Q9K01_10550</name>
</gene>
<evidence type="ECO:0000256" key="1">
    <source>
        <dbReference type="ARBA" id="ARBA00005578"/>
    </source>
</evidence>
<sequence length="77" mass="8437">MPMPAEEIERLIKHALPQAQVEIRDLAGDNDHFAAHVVAPEFAGKSRVQQHKLVYEALGGRMGGELHALQLTTQAPT</sequence>
<protein>
    <submittedName>
        <fullName evidence="3">BolA family transcriptional regulator</fullName>
    </submittedName>
</protein>
<dbReference type="Proteomes" id="UP001235664">
    <property type="component" value="Unassembled WGS sequence"/>
</dbReference>
<dbReference type="SUPFAM" id="SSF82657">
    <property type="entry name" value="BolA-like"/>
    <property type="match status" value="1"/>
</dbReference>